<dbReference type="SUPFAM" id="SSF141739">
    <property type="entry name" value="MFPT repeat-like"/>
    <property type="match status" value="2"/>
</dbReference>
<dbReference type="InterPro" id="IPR021010">
    <property type="entry name" value="Cytosolic_motility_protein"/>
</dbReference>
<dbReference type="OMA" id="GFFYEWI"/>
<evidence type="ECO:0000313" key="2">
    <source>
        <dbReference type="WBParaSite" id="HCON_00009780-00001"/>
    </source>
</evidence>
<reference evidence="2" key="1">
    <citation type="submission" date="2020-12" db="UniProtKB">
        <authorList>
            <consortium name="WormBaseParasite"/>
        </authorList>
    </citation>
    <scope>IDENTIFICATION</scope>
    <source>
        <strain evidence="2">MHco3</strain>
    </source>
</reference>
<keyword evidence="1" id="KW-1185">Reference proteome</keyword>
<dbReference type="Proteomes" id="UP000025227">
    <property type="component" value="Unplaced"/>
</dbReference>
<organism evidence="1 2">
    <name type="scientific">Haemonchus contortus</name>
    <name type="common">Barber pole worm</name>
    <dbReference type="NCBI Taxonomy" id="6289"/>
    <lineage>
        <taxon>Eukaryota</taxon>
        <taxon>Metazoa</taxon>
        <taxon>Ecdysozoa</taxon>
        <taxon>Nematoda</taxon>
        <taxon>Chromadorea</taxon>
        <taxon>Rhabditida</taxon>
        <taxon>Rhabditina</taxon>
        <taxon>Rhabditomorpha</taxon>
        <taxon>Strongyloidea</taxon>
        <taxon>Trichostrongylidae</taxon>
        <taxon>Haemonchus</taxon>
    </lineage>
</organism>
<name>A0A7I4XUK4_HAECO</name>
<proteinExistence type="predicted"/>
<accession>A0A7I4XUK4</accession>
<dbReference type="PANTHER" id="PTHR31578:SF5">
    <property type="entry name" value="NEMATODE SPECIFIC PEPTIDE FAMILY"/>
    <property type="match status" value="1"/>
</dbReference>
<dbReference type="Pfam" id="PF12150">
    <property type="entry name" value="MFP2b"/>
    <property type="match status" value="2"/>
</dbReference>
<dbReference type="PANTHER" id="PTHR31578">
    <property type="entry name" value="PROTEIN CBG21223-RELATED"/>
    <property type="match status" value="1"/>
</dbReference>
<dbReference type="AlphaFoldDB" id="A0A7I4XUK4"/>
<evidence type="ECO:0000313" key="1">
    <source>
        <dbReference type="Proteomes" id="UP000025227"/>
    </source>
</evidence>
<dbReference type="WBParaSite" id="HCON_00009780-00001">
    <property type="protein sequence ID" value="HCON_00009780-00001"/>
    <property type="gene ID" value="HCON_00009780"/>
</dbReference>
<dbReference type="OrthoDB" id="5863054at2759"/>
<protein>
    <submittedName>
        <fullName evidence="2">DUF2804 domain-containing protein</fullName>
    </submittedName>
</protein>
<sequence>MEDKKAQDDTWSNQQVHKTFPQNAVRVVGQPNTYVALWYHCGKPVMGRAWNDCGVMQCAFAVDQKAFTGMEVGNGTIQLLIYKGTHVQNHFYYDWITLSTWKSSNSENGKGKMELVHRESSAPIFWKERSVLGNYDIDSQKASFVDADKFSEVSDSATLANMLVLVRNTGGGPPGCPCTQCMLENTATQKPLVVNDWGDFVCGSPWPVDKPIMKALNRPLNTPKGEQEQFVSLWYRHGKPCMGRAWNSNGKIDASFVDAGHEFTGHLVGSMQMLVELPATAVGFEYCWLPYKEASVYMDKDFAPVHMSYVAPCVIQLDPYEILGSVNLKHERAEVAIDGRVMTLEGPKIRELMVLCRKDRDDTMTI</sequence>